<dbReference type="Pfam" id="PF01613">
    <property type="entry name" value="Flavin_Reduct"/>
    <property type="match status" value="1"/>
</dbReference>
<dbReference type="GO" id="GO:0042602">
    <property type="term" value="F:riboflavin reductase (NADPH) activity"/>
    <property type="evidence" value="ECO:0007669"/>
    <property type="project" value="TreeGrafter"/>
</dbReference>
<evidence type="ECO:0000259" key="3">
    <source>
        <dbReference type="SMART" id="SM00903"/>
    </source>
</evidence>
<dbReference type="SUPFAM" id="SSF50475">
    <property type="entry name" value="FMN-binding split barrel"/>
    <property type="match status" value="1"/>
</dbReference>
<keyword evidence="5" id="KW-1185">Reference proteome</keyword>
<protein>
    <submittedName>
        <fullName evidence="4">Flavin reductase family protein</fullName>
    </submittedName>
</protein>
<keyword evidence="2" id="KW-0560">Oxidoreductase</keyword>
<proteinExistence type="inferred from homology"/>
<evidence type="ECO:0000313" key="4">
    <source>
        <dbReference type="EMBL" id="TKV57761.1"/>
    </source>
</evidence>
<comment type="similarity">
    <text evidence="1">Belongs to the non-flavoprotein flavin reductase family.</text>
</comment>
<dbReference type="InterPro" id="IPR050268">
    <property type="entry name" value="NADH-dep_flavin_reductase"/>
</dbReference>
<evidence type="ECO:0000313" key="5">
    <source>
        <dbReference type="Proteomes" id="UP000306985"/>
    </source>
</evidence>
<dbReference type="EMBL" id="SZZH01000004">
    <property type="protein sequence ID" value="TKV57761.1"/>
    <property type="molecule type" value="Genomic_DNA"/>
</dbReference>
<accession>A0A4U6QCL5</accession>
<dbReference type="Proteomes" id="UP000306985">
    <property type="component" value="Unassembled WGS sequence"/>
</dbReference>
<dbReference type="OrthoDB" id="9792858at2"/>
<dbReference type="InterPro" id="IPR002563">
    <property type="entry name" value="Flavin_Rdtase-like_dom"/>
</dbReference>
<dbReference type="PANTHER" id="PTHR30466:SF11">
    <property type="entry name" value="FLAVIN-DEPENDENT MONOOXYGENASE, REDUCTASE SUBUNIT HSAB"/>
    <property type="match status" value="1"/>
</dbReference>
<gene>
    <name evidence="4" type="ORF">FDO65_16605</name>
</gene>
<organism evidence="4 5">
    <name type="scientific">Nakamurella flava</name>
    <dbReference type="NCBI Taxonomy" id="2576308"/>
    <lineage>
        <taxon>Bacteria</taxon>
        <taxon>Bacillati</taxon>
        <taxon>Actinomycetota</taxon>
        <taxon>Actinomycetes</taxon>
        <taxon>Nakamurellales</taxon>
        <taxon>Nakamurellaceae</taxon>
        <taxon>Nakamurella</taxon>
    </lineage>
</organism>
<comment type="caution">
    <text evidence="4">The sequence shown here is derived from an EMBL/GenBank/DDBJ whole genome shotgun (WGS) entry which is preliminary data.</text>
</comment>
<dbReference type="GO" id="GO:0010181">
    <property type="term" value="F:FMN binding"/>
    <property type="evidence" value="ECO:0007669"/>
    <property type="project" value="InterPro"/>
</dbReference>
<sequence>MTDALSTPLTDEPDLDALKGFNRQFVTGVTVVTTMDDGRARGLAVNAYCSISFDPPLVMVCVQRTSSTWPALFAATHLGVNVLSNQQQAVVATFASKHPDKFSQVEWQPGPHGSPLIPGSAAMLEAEIRERFQAKTHTLFLCRVRHAQVADLAPMVYKAGRFFDGADLTELASATG</sequence>
<dbReference type="AlphaFoldDB" id="A0A4U6QCL5"/>
<dbReference type="InterPro" id="IPR012349">
    <property type="entry name" value="Split_barrel_FMN-bd"/>
</dbReference>
<dbReference type="Gene3D" id="2.30.110.10">
    <property type="entry name" value="Electron Transport, Fmn-binding Protein, Chain A"/>
    <property type="match status" value="1"/>
</dbReference>
<evidence type="ECO:0000256" key="2">
    <source>
        <dbReference type="ARBA" id="ARBA00023002"/>
    </source>
</evidence>
<dbReference type="SMART" id="SM00903">
    <property type="entry name" value="Flavin_Reduct"/>
    <property type="match status" value="1"/>
</dbReference>
<evidence type="ECO:0000256" key="1">
    <source>
        <dbReference type="ARBA" id="ARBA00008898"/>
    </source>
</evidence>
<dbReference type="PANTHER" id="PTHR30466">
    <property type="entry name" value="FLAVIN REDUCTASE"/>
    <property type="match status" value="1"/>
</dbReference>
<reference evidence="4 5" key="1">
    <citation type="submission" date="2019-05" db="EMBL/GenBank/DDBJ databases">
        <title>Nakamurella sp. N5BH11, whole genome shotgun sequence.</title>
        <authorList>
            <person name="Tuo L."/>
        </authorList>
    </citation>
    <scope>NUCLEOTIDE SEQUENCE [LARGE SCALE GENOMIC DNA]</scope>
    <source>
        <strain evidence="4 5">N5BH11</strain>
    </source>
</reference>
<feature type="domain" description="Flavin reductase like" evidence="3">
    <location>
        <begin position="22"/>
        <end position="164"/>
    </location>
</feature>
<name>A0A4U6QCL5_9ACTN</name>
<dbReference type="RefSeq" id="WP_137450845.1">
    <property type="nucleotide sequence ID" value="NZ_SZZH01000004.1"/>
</dbReference>